<comment type="caution">
    <text evidence="1">The sequence shown here is derived from an EMBL/GenBank/DDBJ whole genome shotgun (WGS) entry which is preliminary data.</text>
</comment>
<dbReference type="Proteomes" id="UP000268093">
    <property type="component" value="Unassembled WGS sequence"/>
</dbReference>
<dbReference type="Pfam" id="PF00268">
    <property type="entry name" value="Ribonuc_red_sm"/>
    <property type="match status" value="1"/>
</dbReference>
<keyword evidence="2" id="KW-1185">Reference proteome</keyword>
<sequence length="175" mass="20478">MNTTYFSDFGFFFSLSDGIVYENLIKCFNNNIQIPEVFQIIIENIYSEIYLLHIDTNIKDSEQKKFLFEAIEMIIVNNLLYSLAYERKLNGPFPINLIVIYIITVTITTEKSPTEALPLDFIGMNVIANHLLFSLNIPKKYHIKNPFNFINLISLWGKMNFFKKYISNYQHPGVI</sequence>
<dbReference type="PANTHER" id="PTHR23409:SF18">
    <property type="entry name" value="RIBONUCLEOSIDE-DIPHOSPHATE REDUCTASE SUBUNIT M2"/>
    <property type="match status" value="1"/>
</dbReference>
<protein>
    <submittedName>
        <fullName evidence="1">Uncharacterized protein</fullName>
    </submittedName>
</protein>
<dbReference type="GO" id="GO:0009263">
    <property type="term" value="P:deoxyribonucleotide biosynthetic process"/>
    <property type="evidence" value="ECO:0007669"/>
    <property type="project" value="InterPro"/>
</dbReference>
<dbReference type="GO" id="GO:0016491">
    <property type="term" value="F:oxidoreductase activity"/>
    <property type="evidence" value="ECO:0007669"/>
    <property type="project" value="InterPro"/>
</dbReference>
<gene>
    <name evidence="1" type="ORF">BC936DRAFT_149732</name>
</gene>
<accession>A0A433D070</accession>
<dbReference type="OrthoDB" id="10248373at2759"/>
<dbReference type="InterPro" id="IPR009078">
    <property type="entry name" value="Ferritin-like_SF"/>
</dbReference>
<proteinExistence type="predicted"/>
<dbReference type="AlphaFoldDB" id="A0A433D070"/>
<dbReference type="InterPro" id="IPR000358">
    <property type="entry name" value="RNR_small_fam"/>
</dbReference>
<organism evidence="1 2">
    <name type="scientific">Jimgerdemannia flammicorona</name>
    <dbReference type="NCBI Taxonomy" id="994334"/>
    <lineage>
        <taxon>Eukaryota</taxon>
        <taxon>Fungi</taxon>
        <taxon>Fungi incertae sedis</taxon>
        <taxon>Mucoromycota</taxon>
        <taxon>Mucoromycotina</taxon>
        <taxon>Endogonomycetes</taxon>
        <taxon>Endogonales</taxon>
        <taxon>Endogonaceae</taxon>
        <taxon>Jimgerdemannia</taxon>
    </lineage>
</organism>
<name>A0A433D070_9FUNG</name>
<dbReference type="PANTHER" id="PTHR23409">
    <property type="entry name" value="RIBONUCLEOSIDE-DIPHOSPHATE REDUCTASE SMALL CHAIN"/>
    <property type="match status" value="1"/>
</dbReference>
<dbReference type="Gene3D" id="1.10.620.20">
    <property type="entry name" value="Ribonucleotide Reductase, subunit A"/>
    <property type="match status" value="2"/>
</dbReference>
<reference evidence="1 2" key="1">
    <citation type="journal article" date="2018" name="New Phytol.">
        <title>Phylogenomics of Endogonaceae and evolution of mycorrhizas within Mucoromycota.</title>
        <authorList>
            <person name="Chang Y."/>
            <person name="Desiro A."/>
            <person name="Na H."/>
            <person name="Sandor L."/>
            <person name="Lipzen A."/>
            <person name="Clum A."/>
            <person name="Barry K."/>
            <person name="Grigoriev I.V."/>
            <person name="Martin F.M."/>
            <person name="Stajich J.E."/>
            <person name="Smith M.E."/>
            <person name="Bonito G."/>
            <person name="Spatafora J.W."/>
        </authorList>
    </citation>
    <scope>NUCLEOTIDE SEQUENCE [LARGE SCALE GENOMIC DNA]</scope>
    <source>
        <strain evidence="1 2">GMNB39</strain>
    </source>
</reference>
<evidence type="ECO:0000313" key="2">
    <source>
        <dbReference type="Proteomes" id="UP000268093"/>
    </source>
</evidence>
<dbReference type="SUPFAM" id="SSF47240">
    <property type="entry name" value="Ferritin-like"/>
    <property type="match status" value="1"/>
</dbReference>
<evidence type="ECO:0000313" key="1">
    <source>
        <dbReference type="EMBL" id="RUP44234.1"/>
    </source>
</evidence>
<dbReference type="EMBL" id="RBNI01009297">
    <property type="protein sequence ID" value="RUP44234.1"/>
    <property type="molecule type" value="Genomic_DNA"/>
</dbReference>
<dbReference type="InterPro" id="IPR012348">
    <property type="entry name" value="RNR-like"/>
</dbReference>